<dbReference type="STRING" id="98765.A0A2R6P0T9"/>
<organism evidence="2 3">
    <name type="scientific">Hermanssonia centrifuga</name>
    <dbReference type="NCBI Taxonomy" id="98765"/>
    <lineage>
        <taxon>Eukaryota</taxon>
        <taxon>Fungi</taxon>
        <taxon>Dikarya</taxon>
        <taxon>Basidiomycota</taxon>
        <taxon>Agaricomycotina</taxon>
        <taxon>Agaricomycetes</taxon>
        <taxon>Polyporales</taxon>
        <taxon>Meruliaceae</taxon>
        <taxon>Hermanssonia</taxon>
    </lineage>
</organism>
<dbReference type="OrthoDB" id="10007484at2759"/>
<evidence type="ECO:0000259" key="1">
    <source>
        <dbReference type="Pfam" id="PF14214"/>
    </source>
</evidence>
<accession>A0A2R6P0T9</accession>
<dbReference type="EMBL" id="MLYV02000574">
    <property type="protein sequence ID" value="PSR82814.1"/>
    <property type="molecule type" value="Genomic_DNA"/>
</dbReference>
<dbReference type="InterPro" id="IPR025476">
    <property type="entry name" value="Helitron_helicase-like"/>
</dbReference>
<dbReference type="Proteomes" id="UP000186601">
    <property type="component" value="Unassembled WGS sequence"/>
</dbReference>
<protein>
    <recommendedName>
        <fullName evidence="1">Helitron helicase-like domain-containing protein</fullName>
    </recommendedName>
</protein>
<proteinExistence type="predicted"/>
<keyword evidence="3" id="KW-1185">Reference proteome</keyword>
<reference evidence="2 3" key="1">
    <citation type="submission" date="2018-02" db="EMBL/GenBank/DDBJ databases">
        <title>Genome sequence of the basidiomycete white-rot fungus Phlebia centrifuga.</title>
        <authorList>
            <person name="Granchi Z."/>
            <person name="Peng M."/>
            <person name="de Vries R.P."/>
            <person name="Hilden K."/>
            <person name="Makela M.R."/>
            <person name="Grigoriev I."/>
            <person name="Riley R."/>
        </authorList>
    </citation>
    <scope>NUCLEOTIDE SEQUENCE [LARGE SCALE GENOMIC DNA]</scope>
    <source>
        <strain evidence="2 3">FBCC195</strain>
    </source>
</reference>
<gene>
    <name evidence="2" type="ORF">PHLCEN_2v5968</name>
</gene>
<dbReference type="Pfam" id="PF14214">
    <property type="entry name" value="Helitron_like_N"/>
    <property type="match status" value="1"/>
</dbReference>
<evidence type="ECO:0000313" key="3">
    <source>
        <dbReference type="Proteomes" id="UP000186601"/>
    </source>
</evidence>
<sequence>MGPDKDRRARNIAGDPYETLLQVKVTKYQVKAEPGIFGKVAAYFGTVEAQGRGTLHLHMLIWLKDTLTSAELLELLKSDLFRDKMKTFIKANMRAYCPGLESAESVKAIRSDQAVGFTRPPHLDSPTYAQDVRTLKLNLARTLQVHTCKIRRCLQFNKYGQLVCKRKAPWPTSNKDFVDETCQWGPKRLYVFVNGWNPWITIYARCNNNCKLLTNGRDMKNLSFYVTSYAAKKQGRNFNMSAILAEGYTYHMKYPRAKYVDSLRDMQQLLIFRLVHTINREQALSGSTVILYLMGWGDVYHSHQYTAAFWSLFVSALTKVFLEVYDR</sequence>
<evidence type="ECO:0000313" key="2">
    <source>
        <dbReference type="EMBL" id="PSR82814.1"/>
    </source>
</evidence>
<feature type="domain" description="Helitron helicase-like" evidence="1">
    <location>
        <begin position="29"/>
        <end position="61"/>
    </location>
</feature>
<name>A0A2R6P0T9_9APHY</name>
<comment type="caution">
    <text evidence="2">The sequence shown here is derived from an EMBL/GenBank/DDBJ whole genome shotgun (WGS) entry which is preliminary data.</text>
</comment>
<dbReference type="AlphaFoldDB" id="A0A2R6P0T9"/>